<keyword evidence="3" id="KW-0731">Sigma factor</keyword>
<evidence type="ECO:0000313" key="9">
    <source>
        <dbReference type="Proteomes" id="UP000050833"/>
    </source>
</evidence>
<evidence type="ECO:0000259" key="6">
    <source>
        <dbReference type="Pfam" id="PF04542"/>
    </source>
</evidence>
<dbReference type="PANTHER" id="PTHR43133">
    <property type="entry name" value="RNA POLYMERASE ECF-TYPE SIGMA FACTO"/>
    <property type="match status" value="1"/>
</dbReference>
<organism evidence="8 9">
    <name type="scientific">Butyribacter intestini</name>
    <dbReference type="NCBI Taxonomy" id="1703332"/>
    <lineage>
        <taxon>Bacteria</taxon>
        <taxon>Bacillati</taxon>
        <taxon>Bacillota</taxon>
        <taxon>Clostridia</taxon>
        <taxon>Lachnospirales</taxon>
        <taxon>Lachnospiraceae</taxon>
        <taxon>Butyribacter</taxon>
    </lineage>
</organism>
<dbReference type="GO" id="GO:0006352">
    <property type="term" value="P:DNA-templated transcription initiation"/>
    <property type="evidence" value="ECO:0007669"/>
    <property type="project" value="InterPro"/>
</dbReference>
<evidence type="ECO:0000256" key="2">
    <source>
        <dbReference type="ARBA" id="ARBA00023015"/>
    </source>
</evidence>
<dbReference type="AlphaFoldDB" id="A0AAW3JSR9"/>
<protein>
    <submittedName>
        <fullName evidence="8">RNA polymerase subunit sigma</fullName>
    </submittedName>
</protein>
<comment type="caution">
    <text evidence="8">The sequence shown here is derived from an EMBL/GenBank/DDBJ whole genome shotgun (WGS) entry which is preliminary data.</text>
</comment>
<dbReference type="GO" id="GO:0016987">
    <property type="term" value="F:sigma factor activity"/>
    <property type="evidence" value="ECO:0007669"/>
    <property type="project" value="UniProtKB-KW"/>
</dbReference>
<keyword evidence="4" id="KW-0238">DNA-binding</keyword>
<evidence type="ECO:0000259" key="7">
    <source>
        <dbReference type="Pfam" id="PF08281"/>
    </source>
</evidence>
<keyword evidence="5" id="KW-0804">Transcription</keyword>
<evidence type="ECO:0000256" key="4">
    <source>
        <dbReference type="ARBA" id="ARBA00023125"/>
    </source>
</evidence>
<dbReference type="InterPro" id="IPR014284">
    <property type="entry name" value="RNA_pol_sigma-70_dom"/>
</dbReference>
<feature type="domain" description="RNA polymerase sigma factor 70 region 4 type 2" evidence="7">
    <location>
        <begin position="128"/>
        <end position="174"/>
    </location>
</feature>
<dbReference type="InterPro" id="IPR013324">
    <property type="entry name" value="RNA_pol_sigma_r3/r4-like"/>
</dbReference>
<dbReference type="InterPro" id="IPR013249">
    <property type="entry name" value="RNA_pol_sigma70_r4_t2"/>
</dbReference>
<evidence type="ECO:0000256" key="3">
    <source>
        <dbReference type="ARBA" id="ARBA00023082"/>
    </source>
</evidence>
<reference evidence="8 9" key="1">
    <citation type="submission" date="2015-10" db="EMBL/GenBank/DDBJ databases">
        <title>Butyribacter intestini gen. nov., sp. nov., a butyric acid-producing bacterium of the family Lachnospiraceae isolated from the human faeces.</title>
        <authorList>
            <person name="Zou Y."/>
            <person name="Xue W."/>
            <person name="Luo G."/>
            <person name="Lv M."/>
        </authorList>
    </citation>
    <scope>NUCLEOTIDE SEQUENCE [LARGE SCALE GENOMIC DNA]</scope>
    <source>
        <strain evidence="8 9">TF01-11</strain>
    </source>
</reference>
<dbReference type="Gene3D" id="1.10.1740.10">
    <property type="match status" value="1"/>
</dbReference>
<keyword evidence="9" id="KW-1185">Reference proteome</keyword>
<dbReference type="InterPro" id="IPR007627">
    <property type="entry name" value="RNA_pol_sigma70_r2"/>
</dbReference>
<dbReference type="PANTHER" id="PTHR43133:SF8">
    <property type="entry name" value="RNA POLYMERASE SIGMA FACTOR HI_1459-RELATED"/>
    <property type="match status" value="1"/>
</dbReference>
<evidence type="ECO:0000313" key="8">
    <source>
        <dbReference type="EMBL" id="KQC85617.1"/>
    </source>
</evidence>
<dbReference type="Proteomes" id="UP000050833">
    <property type="component" value="Unassembled WGS sequence"/>
</dbReference>
<name>A0AAW3JSR9_9FIRM</name>
<keyword evidence="2" id="KW-0805">Transcription regulation</keyword>
<sequence>MSDKEIISLFNERSEQAISKTSDKYKNLCFKIADNILNDKRDSEECVSDTWLALWNNIPPKSPNPLKAYICRIVKNLSLKRYEYNSAGKRKSEYEVSLDELNDCLDKNNDTLKQIEQKQLIETINVFLKKLPKEKRILFIKRYWFMESVKELAKDYGISETGISMRLSRIRSELKSHLIKEGYYD</sequence>
<evidence type="ECO:0000256" key="5">
    <source>
        <dbReference type="ARBA" id="ARBA00023163"/>
    </source>
</evidence>
<dbReference type="NCBIfam" id="TIGR02937">
    <property type="entry name" value="sigma70-ECF"/>
    <property type="match status" value="1"/>
</dbReference>
<feature type="domain" description="RNA polymerase sigma-70 region 2" evidence="6">
    <location>
        <begin position="24"/>
        <end position="83"/>
    </location>
</feature>
<dbReference type="InterPro" id="IPR036388">
    <property type="entry name" value="WH-like_DNA-bd_sf"/>
</dbReference>
<gene>
    <name evidence="8" type="ORF">APZ18_10620</name>
</gene>
<dbReference type="SUPFAM" id="SSF88946">
    <property type="entry name" value="Sigma2 domain of RNA polymerase sigma factors"/>
    <property type="match status" value="1"/>
</dbReference>
<dbReference type="Pfam" id="PF04542">
    <property type="entry name" value="Sigma70_r2"/>
    <property type="match status" value="1"/>
</dbReference>
<comment type="similarity">
    <text evidence="1">Belongs to the sigma-70 factor family. ECF subfamily.</text>
</comment>
<dbReference type="Gene3D" id="1.10.10.10">
    <property type="entry name" value="Winged helix-like DNA-binding domain superfamily/Winged helix DNA-binding domain"/>
    <property type="match status" value="1"/>
</dbReference>
<dbReference type="GO" id="GO:0003677">
    <property type="term" value="F:DNA binding"/>
    <property type="evidence" value="ECO:0007669"/>
    <property type="project" value="UniProtKB-KW"/>
</dbReference>
<proteinExistence type="inferred from homology"/>
<dbReference type="Pfam" id="PF08281">
    <property type="entry name" value="Sigma70_r4_2"/>
    <property type="match status" value="1"/>
</dbReference>
<dbReference type="InterPro" id="IPR039425">
    <property type="entry name" value="RNA_pol_sigma-70-like"/>
</dbReference>
<accession>A0AAW3JSR9</accession>
<dbReference type="InterPro" id="IPR013325">
    <property type="entry name" value="RNA_pol_sigma_r2"/>
</dbReference>
<evidence type="ECO:0000256" key="1">
    <source>
        <dbReference type="ARBA" id="ARBA00010641"/>
    </source>
</evidence>
<dbReference type="SUPFAM" id="SSF88659">
    <property type="entry name" value="Sigma3 and sigma4 domains of RNA polymerase sigma factors"/>
    <property type="match status" value="1"/>
</dbReference>
<dbReference type="EMBL" id="LLKB01000005">
    <property type="protein sequence ID" value="KQC85617.1"/>
    <property type="molecule type" value="Genomic_DNA"/>
</dbReference>